<evidence type="ECO:0000313" key="1">
    <source>
        <dbReference type="EMBL" id="SDI58763.1"/>
    </source>
</evidence>
<protein>
    <submittedName>
        <fullName evidence="1">AAA domain-containing protein</fullName>
    </submittedName>
</protein>
<dbReference type="EMBL" id="FNEK01000004">
    <property type="protein sequence ID" value="SDI58763.1"/>
    <property type="molecule type" value="Genomic_DNA"/>
</dbReference>
<keyword evidence="2" id="KW-1185">Reference proteome</keyword>
<name>A0A1G8LT12_9RHOB</name>
<dbReference type="RefSeq" id="WP_093149700.1">
    <property type="nucleotide sequence ID" value="NZ_FNEK01000004.1"/>
</dbReference>
<dbReference type="STRING" id="571298.SAMN04488026_1004135"/>
<dbReference type="Proteomes" id="UP000199382">
    <property type="component" value="Unassembled WGS sequence"/>
</dbReference>
<evidence type="ECO:0000313" key="2">
    <source>
        <dbReference type="Proteomes" id="UP000199382"/>
    </source>
</evidence>
<organism evidence="1 2">
    <name type="scientific">Aliiruegeria lutimaris</name>
    <dbReference type="NCBI Taxonomy" id="571298"/>
    <lineage>
        <taxon>Bacteria</taxon>
        <taxon>Pseudomonadati</taxon>
        <taxon>Pseudomonadota</taxon>
        <taxon>Alphaproteobacteria</taxon>
        <taxon>Rhodobacterales</taxon>
        <taxon>Roseobacteraceae</taxon>
        <taxon>Aliiruegeria</taxon>
    </lineage>
</organism>
<dbReference type="PANTHER" id="PTHR37816:SF2">
    <property type="entry name" value="DNA TOPOLOGY MODULATION PROTEIN FLAR-RELATED PROTEIN"/>
    <property type="match status" value="1"/>
</dbReference>
<dbReference type="Gene3D" id="3.40.50.300">
    <property type="entry name" value="P-loop containing nucleotide triphosphate hydrolases"/>
    <property type="match status" value="1"/>
</dbReference>
<dbReference type="Pfam" id="PF13238">
    <property type="entry name" value="AAA_18"/>
    <property type="match status" value="1"/>
</dbReference>
<sequence>MAGNRIHIFGASGAGTTTLGRALASALESQHFDTDDFFWYPTDPPFQEKRPVPERRDLMEQVFLPRRDWVLSGSLDSWSEGIDYRFTFAVFLTLQTETRLRRLRARESWRLQDPAQMPEMEAFLSWAAAYDDGLLPGRNRARHLAWADTLDCPIMSLDSGRPVSILVHDILETLDQARTRP</sequence>
<reference evidence="1 2" key="1">
    <citation type="submission" date="2016-10" db="EMBL/GenBank/DDBJ databases">
        <authorList>
            <person name="de Groot N.N."/>
        </authorList>
    </citation>
    <scope>NUCLEOTIDE SEQUENCE [LARGE SCALE GENOMIC DNA]</scope>
    <source>
        <strain evidence="1 2">DSM 25294</strain>
    </source>
</reference>
<gene>
    <name evidence="1" type="ORF">SAMN04488026_1004135</name>
</gene>
<proteinExistence type="predicted"/>
<accession>A0A1G8LT12</accession>
<dbReference type="InterPro" id="IPR052922">
    <property type="entry name" value="Cytidylate_Kinase-2"/>
</dbReference>
<dbReference type="AlphaFoldDB" id="A0A1G8LT12"/>
<dbReference type="PANTHER" id="PTHR37816">
    <property type="entry name" value="YALI0E33011P"/>
    <property type="match status" value="1"/>
</dbReference>
<dbReference type="InterPro" id="IPR027417">
    <property type="entry name" value="P-loop_NTPase"/>
</dbReference>
<dbReference type="SUPFAM" id="SSF52540">
    <property type="entry name" value="P-loop containing nucleoside triphosphate hydrolases"/>
    <property type="match status" value="1"/>
</dbReference>
<dbReference type="OrthoDB" id="5508973at2"/>